<dbReference type="RefSeq" id="WP_085471534.1">
    <property type="nucleotide sequence ID" value="NZ_FXAU01000001.1"/>
</dbReference>
<dbReference type="STRING" id="561061.SAMN05660862_0676"/>
<dbReference type="AlphaFoldDB" id="A0A1X7IDE3"/>
<dbReference type="Proteomes" id="UP000192980">
    <property type="component" value="Unassembled WGS sequence"/>
</dbReference>
<name>A0A1X7IDE3_9SPHI</name>
<gene>
    <name evidence="1" type="ORF">SAMN05660862_0676</name>
</gene>
<evidence type="ECO:0000313" key="1">
    <source>
        <dbReference type="EMBL" id="SMG12329.1"/>
    </source>
</evidence>
<sequence length="493" mass="56284">MPKVSAQHEITLQSDNKELVEIFDWAKDKARSFVVTGKRGPIDIYKKGQTAALVDYIPSYWAGYPLRTAFYSRDFCHQIIGAHLLGLEEENFTMMRAFASSADSAKKWFPLWAINFDGSPYKLDYRSDSNFVREIPAVFELVEKNLELYQWTGDRRYIDDDFIWTYCTKAVNDFIRLHDTEKRNGVAESTGTGNIFVGTATYNEHRDQTLIEAGDGIGSQYKALEAFSGMALHRGDKNLAKLYKDKSIELKRYFNNQWGVLNNDSLYNRGYNLKGEPVSGWGKENSWFLPLKEITDPVSLRHFKYLEFIDKQLSSDAGLPKNIEAITYIPEIFFKYGQHELGWKWLKYIISKIDYVHEQSELTGNNGDYPEVSFVLIRNIVHDMVGISPSMDLNGIKTCSQLPAEVGQIKVDNVKIGGQLFAVTQMGQSATTMQYKEGTPSVIWRASFVGKHPYLWVDGKKVKSKSSKNFGQVISYVDLTMMKTDTRTVKTSL</sequence>
<dbReference type="SUPFAM" id="SSF48208">
    <property type="entry name" value="Six-hairpin glycosidases"/>
    <property type="match status" value="1"/>
</dbReference>
<dbReference type="Gene3D" id="1.50.10.10">
    <property type="match status" value="1"/>
</dbReference>
<dbReference type="GO" id="GO:0005975">
    <property type="term" value="P:carbohydrate metabolic process"/>
    <property type="evidence" value="ECO:0007669"/>
    <property type="project" value="InterPro"/>
</dbReference>
<dbReference type="InterPro" id="IPR012341">
    <property type="entry name" value="6hp_glycosidase-like_sf"/>
</dbReference>
<proteinExistence type="predicted"/>
<protein>
    <submittedName>
        <fullName evidence="1">Uncharacterized protein</fullName>
    </submittedName>
</protein>
<dbReference type="InterPro" id="IPR008928">
    <property type="entry name" value="6-hairpin_glycosidase_sf"/>
</dbReference>
<dbReference type="OrthoDB" id="2481603at2"/>
<organism evidence="1 2">
    <name type="scientific">Sphingobacterium psychroaquaticum</name>
    <dbReference type="NCBI Taxonomy" id="561061"/>
    <lineage>
        <taxon>Bacteria</taxon>
        <taxon>Pseudomonadati</taxon>
        <taxon>Bacteroidota</taxon>
        <taxon>Sphingobacteriia</taxon>
        <taxon>Sphingobacteriales</taxon>
        <taxon>Sphingobacteriaceae</taxon>
        <taxon>Sphingobacterium</taxon>
    </lineage>
</organism>
<evidence type="ECO:0000313" key="2">
    <source>
        <dbReference type="Proteomes" id="UP000192980"/>
    </source>
</evidence>
<reference evidence="1 2" key="1">
    <citation type="submission" date="2017-04" db="EMBL/GenBank/DDBJ databases">
        <authorList>
            <person name="Afonso C.L."/>
            <person name="Miller P.J."/>
            <person name="Scott M.A."/>
            <person name="Spackman E."/>
            <person name="Goraichik I."/>
            <person name="Dimitrov K.M."/>
            <person name="Suarez D.L."/>
            <person name="Swayne D.E."/>
        </authorList>
    </citation>
    <scope>NUCLEOTIDE SEQUENCE [LARGE SCALE GENOMIC DNA]</scope>
    <source>
        <strain evidence="1 2">DSM 22418</strain>
    </source>
</reference>
<dbReference type="EMBL" id="FXAU01000001">
    <property type="protein sequence ID" value="SMG12329.1"/>
    <property type="molecule type" value="Genomic_DNA"/>
</dbReference>
<accession>A0A1X7IDE3</accession>
<keyword evidence="2" id="KW-1185">Reference proteome</keyword>